<dbReference type="RefSeq" id="WP_271191000.1">
    <property type="nucleotide sequence ID" value="NZ_CP115667.1"/>
</dbReference>
<protein>
    <submittedName>
        <fullName evidence="1">DUF503 domain-containing protein</fullName>
    </submittedName>
</protein>
<keyword evidence="2" id="KW-1185">Reference proteome</keyword>
<dbReference type="Proteomes" id="UP001210339">
    <property type="component" value="Chromosome"/>
</dbReference>
<dbReference type="InterPro" id="IPR007546">
    <property type="entry name" value="DUF503"/>
</dbReference>
<evidence type="ECO:0000313" key="1">
    <source>
        <dbReference type="EMBL" id="WBW49470.1"/>
    </source>
</evidence>
<organism evidence="1 2">
    <name type="scientific">Peptoniphilus equinus</name>
    <dbReference type="NCBI Taxonomy" id="3016343"/>
    <lineage>
        <taxon>Bacteria</taxon>
        <taxon>Bacillati</taxon>
        <taxon>Bacillota</taxon>
        <taxon>Tissierellia</taxon>
        <taxon>Tissierellales</taxon>
        <taxon>Peptoniphilaceae</taxon>
        <taxon>Peptoniphilus</taxon>
    </lineage>
</organism>
<dbReference type="Gene3D" id="3.30.70.1120">
    <property type="entry name" value="TT1725-like"/>
    <property type="match status" value="1"/>
</dbReference>
<dbReference type="PANTHER" id="PTHR36441">
    <property type="entry name" value="HYPOTHETICAL CYTOSOLIC PROTEIN"/>
    <property type="match status" value="1"/>
</dbReference>
<dbReference type="Pfam" id="PF04456">
    <property type="entry name" value="DUF503"/>
    <property type="match status" value="1"/>
</dbReference>
<dbReference type="SUPFAM" id="SSF103007">
    <property type="entry name" value="Hypothetical protein TT1725"/>
    <property type="match status" value="1"/>
</dbReference>
<accession>A0ABY7QT58</accession>
<reference evidence="1 2" key="1">
    <citation type="submission" date="2023-01" db="EMBL/GenBank/DDBJ databases">
        <authorList>
            <person name="Lee S.H."/>
            <person name="Jung H.S."/>
            <person name="Yun J.U."/>
        </authorList>
    </citation>
    <scope>NUCLEOTIDE SEQUENCE [LARGE SCALE GENOMIC DNA]</scope>
    <source>
        <strain evidence="1 2">CBA3646</strain>
    </source>
</reference>
<dbReference type="EMBL" id="CP115667">
    <property type="protein sequence ID" value="WBW49470.1"/>
    <property type="molecule type" value="Genomic_DNA"/>
</dbReference>
<dbReference type="InterPro" id="IPR036746">
    <property type="entry name" value="TT1725-like_sf"/>
</dbReference>
<proteinExistence type="predicted"/>
<sequence length="93" mass="10656">MLVGRLEIQLRLFECHSLKDKRSVIQSIVRKIEHRFPVSIAEVGHTESLERSTIGIAVVSNGHRHIEAVLDKCVDFIEFENSCEIIETEIEID</sequence>
<evidence type="ECO:0000313" key="2">
    <source>
        <dbReference type="Proteomes" id="UP001210339"/>
    </source>
</evidence>
<dbReference type="PANTHER" id="PTHR36441:SF1">
    <property type="entry name" value="DUF503 DOMAIN-CONTAINING PROTEIN"/>
    <property type="match status" value="1"/>
</dbReference>
<name>A0ABY7QT58_9FIRM</name>
<gene>
    <name evidence="1" type="ORF">O6R05_05535</name>
</gene>